<sequence>MSPRATVPLTSDISAALAMFFHAGAGPSHTTITTVLTGSGYGDNYVYNPNAQGTNKQQRVLTALRTAQREPTRARTLVDELLSTLRVAGLIGEEASGENVDRLKRALASSGWYLTEDGYLQPFGNVDLDTGGRPALEEQVDRLRRSTSDPALLIGTAKELLESVSKFVLEELGIPVGNKMSYDQLWHLARERLGVLPQQVDPNLPGVEAIRAIHQSTWNIADQINKLRNLQGTGHGRTLPSGVSEDLAMLVVREAATVADYMLARLDREKG</sequence>
<evidence type="ECO:0000313" key="3">
    <source>
        <dbReference type="Proteomes" id="UP000035763"/>
    </source>
</evidence>
<evidence type="ECO:0000259" key="1">
    <source>
        <dbReference type="Pfam" id="PF14355"/>
    </source>
</evidence>
<gene>
    <name evidence="2" type="ORF">BN11_3470003</name>
</gene>
<dbReference type="Pfam" id="PF14355">
    <property type="entry name" value="Abi_C"/>
    <property type="match status" value="1"/>
</dbReference>
<name>W6JYZ0_9MICO</name>
<dbReference type="OrthoDB" id="4854325at2"/>
<keyword evidence="3" id="KW-1185">Reference proteome</keyword>
<comment type="caution">
    <text evidence="2">The sequence shown here is derived from an EMBL/GenBank/DDBJ whole genome shotgun (WGS) entry which is preliminary data.</text>
</comment>
<dbReference type="STRING" id="1193182.BN11_3470003"/>
<reference evidence="2 3" key="1">
    <citation type="journal article" date="2013" name="ISME J.">
        <title>A metabolic model for members of the genus Tetrasphaera involved in enhanced biological phosphorus removal.</title>
        <authorList>
            <person name="Kristiansen R."/>
            <person name="Nguyen H.T.T."/>
            <person name="Saunders A.M."/>
            <person name="Nielsen J.L."/>
            <person name="Wimmer R."/>
            <person name="Le V.Q."/>
            <person name="McIlroy S.J."/>
            <person name="Petrovski S."/>
            <person name="Seviour R.J."/>
            <person name="Calteau A."/>
            <person name="Nielsen K.L."/>
            <person name="Nielsen P.H."/>
        </authorList>
    </citation>
    <scope>NUCLEOTIDE SEQUENCE [LARGE SCALE GENOMIC DNA]</scope>
    <source>
        <strain evidence="2 3">Ben110</strain>
    </source>
</reference>
<accession>W6JYZ0</accession>
<dbReference type="Proteomes" id="UP000035763">
    <property type="component" value="Unassembled WGS sequence"/>
</dbReference>
<dbReference type="InterPro" id="IPR026001">
    <property type="entry name" value="Abi-like_C"/>
</dbReference>
<feature type="domain" description="Abortive infection protein-like C-terminal" evidence="1">
    <location>
        <begin position="184"/>
        <end position="263"/>
    </location>
</feature>
<dbReference type="RefSeq" id="WP_083433824.1">
    <property type="nucleotide sequence ID" value="NZ_HG764815.1"/>
</dbReference>
<evidence type="ECO:0000313" key="2">
    <source>
        <dbReference type="EMBL" id="CCH73890.1"/>
    </source>
</evidence>
<protein>
    <recommendedName>
        <fullName evidence="1">Abortive infection protein-like C-terminal domain-containing protein</fullName>
    </recommendedName>
</protein>
<proteinExistence type="predicted"/>
<dbReference type="EMBL" id="CAJA01000276">
    <property type="protein sequence ID" value="CCH73890.1"/>
    <property type="molecule type" value="Genomic_DNA"/>
</dbReference>
<organism evidence="2 3">
    <name type="scientific">Nostocoides australiense Ben110</name>
    <dbReference type="NCBI Taxonomy" id="1193182"/>
    <lineage>
        <taxon>Bacteria</taxon>
        <taxon>Bacillati</taxon>
        <taxon>Actinomycetota</taxon>
        <taxon>Actinomycetes</taxon>
        <taxon>Micrococcales</taxon>
        <taxon>Intrasporangiaceae</taxon>
        <taxon>Nostocoides</taxon>
    </lineage>
</organism>
<dbReference type="AlphaFoldDB" id="W6JYZ0"/>